<keyword evidence="3" id="KW-1185">Reference proteome</keyword>
<dbReference type="RefSeq" id="WP_067671778.1">
    <property type="nucleotide sequence ID" value="NZ_CBCSIK010000003.1"/>
</dbReference>
<accession>A0A151XXZ9</accession>
<comment type="caution">
    <text evidence="2">The sequence shown here is derived from an EMBL/GenBank/DDBJ whole genome shotgun (WGS) entry which is preliminary data.</text>
</comment>
<gene>
    <name evidence="2" type="ORF">AZH43_17455</name>
</gene>
<dbReference type="EMBL" id="LUAW01000046">
    <property type="protein sequence ID" value="KYQ70718.1"/>
    <property type="molecule type" value="Genomic_DNA"/>
</dbReference>
<evidence type="ECO:0008006" key="4">
    <source>
        <dbReference type="Google" id="ProtNLM"/>
    </source>
</evidence>
<feature type="transmembrane region" description="Helical" evidence="1">
    <location>
        <begin position="15"/>
        <end position="41"/>
    </location>
</feature>
<dbReference type="AlphaFoldDB" id="A0A151XXZ9"/>
<keyword evidence="1" id="KW-0812">Transmembrane</keyword>
<sequence length="130" mass="14992">MNYSIDKDPNRSLTIALYVLYIVAIFSAGLLAIVALIINYVKRSDVQGSIFESHFTWQIRTFWWYLFWNILAFVPFIFLFFTGENPNAFAGIAFGASAFCVTVIGLSWVWIVYRAIKGLIRVNDNQPMYQ</sequence>
<dbReference type="Proteomes" id="UP000076276">
    <property type="component" value="Unassembled WGS sequence"/>
</dbReference>
<dbReference type="OrthoDB" id="5405464at2"/>
<reference evidence="2 3" key="1">
    <citation type="submission" date="2016-03" db="EMBL/GenBank/DDBJ databases">
        <title>Acinetobacter genomospecies 28 strain ANC 4149.</title>
        <authorList>
            <person name="Radolfova-Krizova L."/>
            <person name="Nemec A."/>
        </authorList>
    </citation>
    <scope>NUCLEOTIDE SEQUENCE [LARGE SCALE GENOMIC DNA]</scope>
    <source>
        <strain evidence="2 3">ANC 4149</strain>
    </source>
</reference>
<dbReference type="STRING" id="1806892.AZH43_17455"/>
<protein>
    <recommendedName>
        <fullName evidence="4">Transmembrane protein</fullName>
    </recommendedName>
</protein>
<keyword evidence="1" id="KW-1133">Transmembrane helix</keyword>
<feature type="transmembrane region" description="Helical" evidence="1">
    <location>
        <begin position="88"/>
        <end position="113"/>
    </location>
</feature>
<organism evidence="2 3">
    <name type="scientific">Acinetobacter pragensis</name>
    <dbReference type="NCBI Taxonomy" id="1806892"/>
    <lineage>
        <taxon>Bacteria</taxon>
        <taxon>Pseudomonadati</taxon>
        <taxon>Pseudomonadota</taxon>
        <taxon>Gammaproteobacteria</taxon>
        <taxon>Moraxellales</taxon>
        <taxon>Moraxellaceae</taxon>
        <taxon>Acinetobacter</taxon>
    </lineage>
</organism>
<keyword evidence="1" id="KW-0472">Membrane</keyword>
<evidence type="ECO:0000313" key="3">
    <source>
        <dbReference type="Proteomes" id="UP000076276"/>
    </source>
</evidence>
<name>A0A151XXZ9_9GAMM</name>
<evidence type="ECO:0000313" key="2">
    <source>
        <dbReference type="EMBL" id="KYQ70718.1"/>
    </source>
</evidence>
<evidence type="ECO:0000256" key="1">
    <source>
        <dbReference type="SAM" id="Phobius"/>
    </source>
</evidence>
<proteinExistence type="predicted"/>
<feature type="transmembrane region" description="Helical" evidence="1">
    <location>
        <begin position="62"/>
        <end position="82"/>
    </location>
</feature>